<dbReference type="InterPro" id="IPR048230">
    <property type="entry name" value="GalA-like"/>
</dbReference>
<reference evidence="9" key="1">
    <citation type="journal article" date="2014" name="Int. J. Syst. Evol. Microbiol.">
        <title>Complete genome sequence of Corynebacterium casei LMG S-19264T (=DSM 44701T), isolated from a smear-ripened cheese.</title>
        <authorList>
            <consortium name="US DOE Joint Genome Institute (JGI-PGF)"/>
            <person name="Walter F."/>
            <person name="Albersmeier A."/>
            <person name="Kalinowski J."/>
            <person name="Ruckert C."/>
        </authorList>
    </citation>
    <scope>NUCLEOTIDE SEQUENCE</scope>
    <source>
        <strain evidence="9">KCTC 32296</strain>
    </source>
</reference>
<dbReference type="InterPro" id="IPR008979">
    <property type="entry name" value="Galactose-bd-like_sf"/>
</dbReference>
<dbReference type="Pfam" id="PF16355">
    <property type="entry name" value="DUF4982"/>
    <property type="match status" value="1"/>
</dbReference>
<evidence type="ECO:0000259" key="5">
    <source>
        <dbReference type="Pfam" id="PF02836"/>
    </source>
</evidence>
<dbReference type="PRINTS" id="PR00132">
    <property type="entry name" value="GLHYDRLASE2"/>
</dbReference>
<evidence type="ECO:0000313" key="9">
    <source>
        <dbReference type="EMBL" id="GGZ45094.1"/>
    </source>
</evidence>
<evidence type="ECO:0000259" key="4">
    <source>
        <dbReference type="Pfam" id="PF00703"/>
    </source>
</evidence>
<comment type="caution">
    <text evidence="9">The sequence shown here is derived from an EMBL/GenBank/DDBJ whole genome shotgun (WGS) entry which is preliminary data.</text>
</comment>
<dbReference type="GO" id="GO:0005975">
    <property type="term" value="P:carbohydrate metabolic process"/>
    <property type="evidence" value="ECO:0007669"/>
    <property type="project" value="InterPro"/>
</dbReference>
<keyword evidence="10" id="KW-1185">Reference proteome</keyword>
<evidence type="ECO:0000259" key="7">
    <source>
        <dbReference type="Pfam" id="PF16355"/>
    </source>
</evidence>
<keyword evidence="2" id="KW-0378">Hydrolase</keyword>
<evidence type="ECO:0000256" key="1">
    <source>
        <dbReference type="ARBA" id="ARBA00007401"/>
    </source>
</evidence>
<name>A0A918QFJ1_9CAUL</name>
<feature type="domain" description="Glycoside hydrolase family 2" evidence="8">
    <location>
        <begin position="689"/>
        <end position="759"/>
    </location>
</feature>
<dbReference type="AlphaFoldDB" id="A0A918QFJ1"/>
<organism evidence="9 10">
    <name type="scientific">Asticcacaulis endophyticus</name>
    <dbReference type="NCBI Taxonomy" id="1395890"/>
    <lineage>
        <taxon>Bacteria</taxon>
        <taxon>Pseudomonadati</taxon>
        <taxon>Pseudomonadota</taxon>
        <taxon>Alphaproteobacteria</taxon>
        <taxon>Caulobacterales</taxon>
        <taxon>Caulobacteraceae</taxon>
        <taxon>Asticcacaulis</taxon>
    </lineage>
</organism>
<reference evidence="9" key="2">
    <citation type="submission" date="2020-09" db="EMBL/GenBank/DDBJ databases">
        <authorList>
            <person name="Sun Q."/>
            <person name="Kim S."/>
        </authorList>
    </citation>
    <scope>NUCLEOTIDE SEQUENCE</scope>
    <source>
        <strain evidence="9">KCTC 32296</strain>
    </source>
</reference>
<feature type="domain" description="Glycoside hydrolase family 2 immunoglobulin-like beta-sandwich" evidence="4">
    <location>
        <begin position="211"/>
        <end position="315"/>
    </location>
</feature>
<dbReference type="InterPro" id="IPR032311">
    <property type="entry name" value="DUF4982"/>
</dbReference>
<dbReference type="InterPro" id="IPR006101">
    <property type="entry name" value="Glyco_hydro_2"/>
</dbReference>
<comment type="similarity">
    <text evidence="1">Belongs to the glycosyl hydrolase 2 family.</text>
</comment>
<dbReference type="InterPro" id="IPR051913">
    <property type="entry name" value="GH2_Domain-Containing"/>
</dbReference>
<dbReference type="InterPro" id="IPR006104">
    <property type="entry name" value="Glyco_hydro_2_N"/>
</dbReference>
<dbReference type="SUPFAM" id="SSF49785">
    <property type="entry name" value="Galactose-binding domain-like"/>
    <property type="match status" value="1"/>
</dbReference>
<dbReference type="Pfam" id="PF02837">
    <property type="entry name" value="Glyco_hydro_2_N"/>
    <property type="match status" value="1"/>
</dbReference>
<dbReference type="InterPro" id="IPR023232">
    <property type="entry name" value="Glyco_hydro_2_AS"/>
</dbReference>
<dbReference type="GO" id="GO:0004553">
    <property type="term" value="F:hydrolase activity, hydrolyzing O-glycosyl compounds"/>
    <property type="evidence" value="ECO:0007669"/>
    <property type="project" value="InterPro"/>
</dbReference>
<evidence type="ECO:0000259" key="6">
    <source>
        <dbReference type="Pfam" id="PF02837"/>
    </source>
</evidence>
<dbReference type="InterPro" id="IPR006103">
    <property type="entry name" value="Glyco_hydro_2_cat"/>
</dbReference>
<protein>
    <submittedName>
        <fullName evidence="9">Beta-galactosidase</fullName>
    </submittedName>
</protein>
<dbReference type="InterPro" id="IPR040605">
    <property type="entry name" value="Glyco_hydro2_dom5"/>
</dbReference>
<feature type="domain" description="Glycoside hydrolase family 2 catalytic" evidence="5">
    <location>
        <begin position="408"/>
        <end position="489"/>
    </location>
</feature>
<dbReference type="PANTHER" id="PTHR42732">
    <property type="entry name" value="BETA-GALACTOSIDASE"/>
    <property type="match status" value="1"/>
</dbReference>
<feature type="domain" description="Glycosyl hydrolases family 2 sugar binding" evidence="6">
    <location>
        <begin position="106"/>
        <end position="201"/>
    </location>
</feature>
<dbReference type="Pfam" id="PF00703">
    <property type="entry name" value="Glyco_hydro_2"/>
    <property type="match status" value="1"/>
</dbReference>
<proteinExistence type="inferred from homology"/>
<dbReference type="PANTHER" id="PTHR42732:SF1">
    <property type="entry name" value="BETA-MANNOSIDASE"/>
    <property type="match status" value="1"/>
</dbReference>
<accession>A0A918QFJ1</accession>
<dbReference type="EMBL" id="BMZB01000008">
    <property type="protein sequence ID" value="GGZ45094.1"/>
    <property type="molecule type" value="Genomic_DNA"/>
</dbReference>
<dbReference type="Gene3D" id="2.60.40.10">
    <property type="entry name" value="Immunoglobulins"/>
    <property type="match status" value="4"/>
</dbReference>
<dbReference type="InterPro" id="IPR036156">
    <property type="entry name" value="Beta-gal/glucu_dom_sf"/>
</dbReference>
<dbReference type="InterPro" id="IPR017853">
    <property type="entry name" value="GH"/>
</dbReference>
<sequence length="945" mass="104236">MQSGEALLATGFADDIDPAIRSRERLDQDWRFALGHATDANKDFGHGLRAFFFAKAGYGDGPASREFSDAAWRLVNLPHDWAVELPFDGRGNTNHGSKAIGRNFPENSVGWYRKAFTVSPADKGRRISLEFDGVYRDSVVWVNGHYMGTEPSGYSGFRYDITDYINFDGENLIAVRVDATGEEGWFYEGAGIYRHVWLTKTAPLHVAQWGTFVKSTVNGAQAYLDIEVAVDNLADADQTFQLRHEVYGPDGRKVAEVETQSLNVAGHKTGLFTAKLAVTTAALWSLETPNLYRLRTLLVKDGAVVDVYNTRFGIRTIVFDPDKGFFLNGKNLKLQGANNHQDHAGVGVALPDGLQTWRLNQLKSFGVNAYRTSHHPPTPELLAAADQLGMLVVDEHRMMGTSPEIKGQLERLIRRDRNHPSVIIWSVGNEEWALEGNPLGTHLAIEMQAFVKRLDPTRRTTVATSYSGKGVSLGADVIGFNYGAQHDVDAFHRAHPDKPAMMSEEGSTLTTRGIYFDDRARSHLNAYDRQGRPGSSLSIEEGWRRVQERPWMSGMFIWTGFDYRGETTPFGWPAISSQFGMIDTTGVLKDTAYYLKSVWTLEPMVHILPHWNWAGREGETMDVRVYSNTEAVELFLNGRSLGRKVIVKDSHLKWEVAYAPGKLSARAYTGGKQVARAEVVTTNVPAQTRLSPDKITLRADGEDVSVVWVNVLDKAGHIVPTASDRVYFETTGPIRILGVGNGDPNSHEADCVADRHTYQNVGSWRSLAVDVIEGRPEWVGHGVDTSGWRDPMQWMPPEAQPPLTKGVVLQGRFDRSVIAAGDKIALFIDQLSPDQKIYVNGDLVSAQSVDGALKIELAAARFKDVNTLAYLLRTPEGGIPGIADRSVGGSKWGTLRVTQSAAPWQRSVFNGWAQVIVQSTGAPGRAVLKATALTLKSSAAAFNIV</sequence>
<dbReference type="SUPFAM" id="SSF51445">
    <property type="entry name" value="(Trans)glycosidases"/>
    <property type="match status" value="1"/>
</dbReference>
<dbReference type="Pfam" id="PF18565">
    <property type="entry name" value="Glyco_hydro2_C5"/>
    <property type="match status" value="1"/>
</dbReference>
<evidence type="ECO:0000259" key="8">
    <source>
        <dbReference type="Pfam" id="PF18565"/>
    </source>
</evidence>
<gene>
    <name evidence="9" type="primary">bga</name>
    <name evidence="9" type="ORF">GCM10011273_34870</name>
</gene>
<dbReference type="Pfam" id="PF02836">
    <property type="entry name" value="Glyco_hydro_2_C"/>
    <property type="match status" value="2"/>
</dbReference>
<dbReference type="Gene3D" id="2.60.120.260">
    <property type="entry name" value="Galactose-binding domain-like"/>
    <property type="match status" value="1"/>
</dbReference>
<dbReference type="PROSITE" id="PS00608">
    <property type="entry name" value="GLYCOSYL_HYDROL_F2_2"/>
    <property type="match status" value="1"/>
</dbReference>
<evidence type="ECO:0000256" key="3">
    <source>
        <dbReference type="ARBA" id="ARBA00023295"/>
    </source>
</evidence>
<evidence type="ECO:0000313" key="10">
    <source>
        <dbReference type="Proteomes" id="UP000662572"/>
    </source>
</evidence>
<feature type="domain" description="Glycoside hydrolase family 2 catalytic" evidence="5">
    <location>
        <begin position="322"/>
        <end position="400"/>
    </location>
</feature>
<dbReference type="NCBIfam" id="NF041462">
    <property type="entry name" value="GalA"/>
    <property type="match status" value="1"/>
</dbReference>
<dbReference type="InterPro" id="IPR013783">
    <property type="entry name" value="Ig-like_fold"/>
</dbReference>
<keyword evidence="3" id="KW-0326">Glycosidase</keyword>
<dbReference type="Gene3D" id="3.20.20.80">
    <property type="entry name" value="Glycosidases"/>
    <property type="match status" value="1"/>
</dbReference>
<evidence type="ECO:0000256" key="2">
    <source>
        <dbReference type="ARBA" id="ARBA00022801"/>
    </source>
</evidence>
<dbReference type="SUPFAM" id="SSF49303">
    <property type="entry name" value="beta-Galactosidase/glucuronidase domain"/>
    <property type="match status" value="1"/>
</dbReference>
<dbReference type="Proteomes" id="UP000662572">
    <property type="component" value="Unassembled WGS sequence"/>
</dbReference>
<feature type="domain" description="DUF4982" evidence="7">
    <location>
        <begin position="618"/>
        <end position="675"/>
    </location>
</feature>
<dbReference type="InterPro" id="IPR006102">
    <property type="entry name" value="Ig-like_GH2"/>
</dbReference>